<feature type="domain" description="REJ" evidence="15">
    <location>
        <begin position="2759"/>
        <end position="3097"/>
    </location>
</feature>
<dbReference type="SMART" id="SM00089">
    <property type="entry name" value="PKD"/>
    <property type="match status" value="12"/>
</dbReference>
<dbReference type="Gene3D" id="2.60.40.10">
    <property type="entry name" value="Immunoglobulins"/>
    <property type="match status" value="4"/>
</dbReference>
<dbReference type="InterPro" id="IPR022409">
    <property type="entry name" value="PKD/Chitinase_dom"/>
</dbReference>
<dbReference type="Pfam" id="PF00801">
    <property type="entry name" value="PKD"/>
    <property type="match status" value="7"/>
</dbReference>
<feature type="region of interest" description="Disordered" evidence="9">
    <location>
        <begin position="3940"/>
        <end position="3959"/>
    </location>
</feature>
<dbReference type="InterPro" id="IPR000434">
    <property type="entry name" value="PC1"/>
</dbReference>
<dbReference type="CDD" id="cd00037">
    <property type="entry name" value="CLECT"/>
    <property type="match status" value="1"/>
</dbReference>
<comment type="caution">
    <text evidence="8">Lacks conserved residue(s) required for the propagation of feature annotation.</text>
</comment>
<dbReference type="SMART" id="SM00034">
    <property type="entry name" value="CLECT"/>
    <property type="match status" value="1"/>
</dbReference>
<evidence type="ECO:0000256" key="7">
    <source>
        <dbReference type="ARBA" id="ARBA00023180"/>
    </source>
</evidence>
<dbReference type="PANTHER" id="PTHR46730">
    <property type="entry name" value="POLYCYSTIN-1"/>
    <property type="match status" value="1"/>
</dbReference>
<comment type="similarity">
    <text evidence="2">Belongs to the polycystin family.</text>
</comment>
<dbReference type="Gene3D" id="3.10.100.10">
    <property type="entry name" value="Mannose-Binding Protein A, subunit A"/>
    <property type="match status" value="1"/>
</dbReference>
<dbReference type="Pfam" id="PF01477">
    <property type="entry name" value="PLAT"/>
    <property type="match status" value="1"/>
</dbReference>
<dbReference type="InterPro" id="IPR001024">
    <property type="entry name" value="PLAT/LH2_dom"/>
</dbReference>
<dbReference type="PROSITE" id="PS50093">
    <property type="entry name" value="PKD"/>
    <property type="match status" value="6"/>
</dbReference>
<dbReference type="CDD" id="cd01752">
    <property type="entry name" value="PLAT_polycystin"/>
    <property type="match status" value="1"/>
</dbReference>
<feature type="transmembrane region" description="Helical" evidence="10">
    <location>
        <begin position="3686"/>
        <end position="3708"/>
    </location>
</feature>
<feature type="compositionally biased region" description="Low complexity" evidence="9">
    <location>
        <begin position="3762"/>
        <end position="3794"/>
    </location>
</feature>
<dbReference type="SUPFAM" id="SSF56436">
    <property type="entry name" value="C-type lectin-like"/>
    <property type="match status" value="1"/>
</dbReference>
<dbReference type="InterPro" id="IPR001304">
    <property type="entry name" value="C-type_lectin-like"/>
</dbReference>
<feature type="domain" description="PKD" evidence="13">
    <location>
        <begin position="773"/>
        <end position="841"/>
    </location>
</feature>
<evidence type="ECO:0000256" key="8">
    <source>
        <dbReference type="PROSITE-ProRule" id="PRU00152"/>
    </source>
</evidence>
<keyword evidence="7" id="KW-0325">Glycoprotein</keyword>
<dbReference type="PROSITE" id="PS50095">
    <property type="entry name" value="PLAT"/>
    <property type="match status" value="1"/>
</dbReference>
<dbReference type="EMBL" id="FQ310507">
    <property type="protein sequence ID" value="CBN81180.1"/>
    <property type="molecule type" value="Genomic_DNA"/>
</dbReference>
<dbReference type="FunFam" id="2.60.60.20:FF:000012">
    <property type="entry name" value="polycystin-1 isoform X2"/>
    <property type="match status" value="1"/>
</dbReference>
<evidence type="ECO:0000256" key="4">
    <source>
        <dbReference type="ARBA" id="ARBA00022737"/>
    </source>
</evidence>
<dbReference type="GO" id="GO:0005261">
    <property type="term" value="F:monoatomic cation channel activity"/>
    <property type="evidence" value="ECO:0007669"/>
    <property type="project" value="TreeGrafter"/>
</dbReference>
<dbReference type="InterPro" id="IPR013783">
    <property type="entry name" value="Ig-like_fold"/>
</dbReference>
<evidence type="ECO:0000259" key="12">
    <source>
        <dbReference type="PROSITE" id="PS50041"/>
    </source>
</evidence>
<evidence type="ECO:0000256" key="2">
    <source>
        <dbReference type="ARBA" id="ARBA00007200"/>
    </source>
</evidence>
<evidence type="ECO:0000256" key="11">
    <source>
        <dbReference type="SAM" id="SignalP"/>
    </source>
</evidence>
<dbReference type="CDD" id="cd00146">
    <property type="entry name" value="PKD"/>
    <property type="match status" value="4"/>
</dbReference>
<feature type="region of interest" description="Disordered" evidence="9">
    <location>
        <begin position="3761"/>
        <end position="3794"/>
    </location>
</feature>
<feature type="domain" description="REJ" evidence="15">
    <location>
        <begin position="1929"/>
        <end position="2411"/>
    </location>
</feature>
<keyword evidence="4" id="KW-0677">Repeat</keyword>
<feature type="domain" description="PKD" evidence="13">
    <location>
        <begin position="1108"/>
        <end position="1168"/>
    </location>
</feature>
<dbReference type="GO" id="GO:0005886">
    <property type="term" value="C:plasma membrane"/>
    <property type="evidence" value="ECO:0007669"/>
    <property type="project" value="TreeGrafter"/>
</dbReference>
<feature type="transmembrane region" description="Helical" evidence="10">
    <location>
        <begin position="3236"/>
        <end position="3262"/>
    </location>
</feature>
<feature type="signal peptide" evidence="11">
    <location>
        <begin position="1"/>
        <end position="23"/>
    </location>
</feature>
<dbReference type="InterPro" id="IPR000601">
    <property type="entry name" value="PKD_dom"/>
</dbReference>
<dbReference type="PANTHER" id="PTHR46730:SF2">
    <property type="entry name" value="POLYCYSTIN-1 ISOFORM X1"/>
    <property type="match status" value="1"/>
</dbReference>
<feature type="compositionally biased region" description="Polar residues" evidence="9">
    <location>
        <begin position="3940"/>
        <end position="3958"/>
    </location>
</feature>
<dbReference type="PROSITE" id="PS51111">
    <property type="entry name" value="REJ"/>
    <property type="match status" value="3"/>
</dbReference>
<feature type="transmembrane region" description="Helical" evidence="10">
    <location>
        <begin position="3564"/>
        <end position="3587"/>
    </location>
</feature>
<keyword evidence="5 10" id="KW-1133">Transmembrane helix</keyword>
<feature type="region of interest" description="Disordered" evidence="9">
    <location>
        <begin position="3871"/>
        <end position="3890"/>
    </location>
</feature>
<evidence type="ECO:0000313" key="16">
    <source>
        <dbReference type="EMBL" id="CBN81180.1"/>
    </source>
</evidence>
<feature type="domain" description="PKD" evidence="13">
    <location>
        <begin position="863"/>
        <end position="918"/>
    </location>
</feature>
<dbReference type="InterPro" id="IPR016186">
    <property type="entry name" value="C-type_lectin-like/link_sf"/>
</dbReference>
<dbReference type="InterPro" id="IPR042060">
    <property type="entry name" value="PLAT_polycystin1"/>
</dbReference>
<dbReference type="SMART" id="SM00308">
    <property type="entry name" value="LH2"/>
    <property type="match status" value="1"/>
</dbReference>
<proteinExistence type="inferred from homology"/>
<feature type="domain" description="PKD" evidence="13">
    <location>
        <begin position="1707"/>
        <end position="1777"/>
    </location>
</feature>
<evidence type="ECO:0000259" key="15">
    <source>
        <dbReference type="PROSITE" id="PS51111"/>
    </source>
</evidence>
<dbReference type="SUPFAM" id="SSF49299">
    <property type="entry name" value="PKD domain"/>
    <property type="match status" value="7"/>
</dbReference>
<evidence type="ECO:0000256" key="5">
    <source>
        <dbReference type="ARBA" id="ARBA00022989"/>
    </source>
</evidence>
<organism evidence="16">
    <name type="scientific">Dicentrarchus labrax</name>
    <name type="common">European seabass</name>
    <name type="synonym">Morone labrax</name>
    <dbReference type="NCBI Taxonomy" id="13489"/>
    <lineage>
        <taxon>Eukaryota</taxon>
        <taxon>Metazoa</taxon>
        <taxon>Chordata</taxon>
        <taxon>Craniata</taxon>
        <taxon>Vertebrata</taxon>
        <taxon>Euteleostomi</taxon>
        <taxon>Actinopterygii</taxon>
        <taxon>Neopterygii</taxon>
        <taxon>Teleostei</taxon>
        <taxon>Neoteleostei</taxon>
        <taxon>Acanthomorphata</taxon>
        <taxon>Eupercaria</taxon>
        <taxon>Moronidae</taxon>
        <taxon>Dicentrarchus</taxon>
    </lineage>
</organism>
<feature type="domain" description="PKD" evidence="13">
    <location>
        <begin position="1456"/>
        <end position="1518"/>
    </location>
</feature>
<feature type="compositionally biased region" description="Low complexity" evidence="9">
    <location>
        <begin position="3144"/>
        <end position="3159"/>
    </location>
</feature>
<keyword evidence="6 10" id="KW-0472">Membrane</keyword>
<reference evidence="16" key="1">
    <citation type="journal article" date="2011" name="Comp. Biochem. Physiol. Part D Genomics Proteomics">
        <title>Analysis of single nucleotide polymorphisms in three chromosomes of European sea bass Dicentrarchus labrax.</title>
        <authorList>
            <person name="Kuhl H."/>
            <person name="Tine M."/>
            <person name="Hecht J."/>
            <person name="Knaust F."/>
            <person name="Reinhardt R."/>
        </authorList>
    </citation>
    <scope>NUCLEOTIDE SEQUENCE</scope>
</reference>
<accession>E6ZGJ6</accession>
<feature type="transmembrane region" description="Helical" evidence="10">
    <location>
        <begin position="2851"/>
        <end position="2871"/>
    </location>
</feature>
<evidence type="ECO:0000259" key="13">
    <source>
        <dbReference type="PROSITE" id="PS50093"/>
    </source>
</evidence>
<keyword evidence="3 10" id="KW-0812">Transmembrane</keyword>
<dbReference type="InterPro" id="IPR035986">
    <property type="entry name" value="PKD_dom_sf"/>
</dbReference>
<keyword evidence="11" id="KW-0732">Signal</keyword>
<dbReference type="Pfam" id="PF02010">
    <property type="entry name" value="REJ"/>
    <property type="match status" value="2"/>
</dbReference>
<reference evidence="16" key="3">
    <citation type="journal article" date="2011" name="Mar. Genomics">
        <title>Comparative analysis of intronless genes in teleost fish genomes: Insights into their evolution and molecular function.</title>
        <authorList>
            <person name="Tine M."/>
            <person name="Kuhl H."/>
            <person name="Beck A."/>
            <person name="Bargelloni L."/>
            <person name="Reinhardt R."/>
        </authorList>
    </citation>
    <scope>NUCLEOTIDE SEQUENCE</scope>
</reference>
<dbReference type="GO" id="GO:0006816">
    <property type="term" value="P:calcium ion transport"/>
    <property type="evidence" value="ECO:0007669"/>
    <property type="project" value="TreeGrafter"/>
</dbReference>
<dbReference type="Gene3D" id="2.60.60.20">
    <property type="entry name" value="PLAT/LH2 domain"/>
    <property type="match status" value="1"/>
</dbReference>
<dbReference type="PROSITE" id="PS50041">
    <property type="entry name" value="C_TYPE_LECTIN_2"/>
    <property type="match status" value="1"/>
</dbReference>
<dbReference type="SUPFAM" id="SSF49723">
    <property type="entry name" value="Lipase/lipooxygenase domain (PLAT/LH2 domain)"/>
    <property type="match status" value="1"/>
</dbReference>
<feature type="transmembrane region" description="Helical" evidence="10">
    <location>
        <begin position="3530"/>
        <end position="3552"/>
    </location>
</feature>
<feature type="chain" id="PRO_5003214656" evidence="11">
    <location>
        <begin position="24"/>
        <end position="4051"/>
    </location>
</feature>
<feature type="transmembrane region" description="Helical" evidence="10">
    <location>
        <begin position="3268"/>
        <end position="3286"/>
    </location>
</feature>
<dbReference type="InterPro" id="IPR002859">
    <property type="entry name" value="PKD/REJ-like"/>
</dbReference>
<dbReference type="GO" id="GO:0005929">
    <property type="term" value="C:cilium"/>
    <property type="evidence" value="ECO:0007669"/>
    <property type="project" value="UniProtKB-ARBA"/>
</dbReference>
<evidence type="ECO:0000256" key="6">
    <source>
        <dbReference type="ARBA" id="ARBA00023136"/>
    </source>
</evidence>
<dbReference type="InterPro" id="IPR000203">
    <property type="entry name" value="GPS"/>
</dbReference>
<feature type="domain" description="PKD" evidence="13">
    <location>
        <begin position="675"/>
        <end position="755"/>
    </location>
</feature>
<evidence type="ECO:0000256" key="1">
    <source>
        <dbReference type="ARBA" id="ARBA00004141"/>
    </source>
</evidence>
<evidence type="ECO:0000259" key="14">
    <source>
        <dbReference type="PROSITE" id="PS50095"/>
    </source>
</evidence>
<dbReference type="InterPro" id="IPR036392">
    <property type="entry name" value="PLAT/LH2_dom_sf"/>
</dbReference>
<dbReference type="Pfam" id="PF00059">
    <property type="entry name" value="Lectin_C"/>
    <property type="match status" value="1"/>
</dbReference>
<evidence type="ECO:0000256" key="3">
    <source>
        <dbReference type="ARBA" id="ARBA00022692"/>
    </source>
</evidence>
<feature type="region of interest" description="Disordered" evidence="9">
    <location>
        <begin position="3129"/>
        <end position="3159"/>
    </location>
</feature>
<feature type="transmembrane region" description="Helical" evidence="10">
    <location>
        <begin position="2891"/>
        <end position="2913"/>
    </location>
</feature>
<feature type="domain" description="C-type lectin" evidence="12">
    <location>
        <begin position="41"/>
        <end position="150"/>
    </location>
</feature>
<comment type="subcellular location">
    <subcellularLocation>
        <location evidence="1">Membrane</location>
        <topology evidence="1">Multi-pass membrane protein</topology>
    </subcellularLocation>
</comment>
<gene>
    <name evidence="16" type="primary">PKD1</name>
    <name evidence="16" type="ORF">DLA_Ib00220</name>
</gene>
<name>E6ZGJ6_DICLA</name>
<reference evidence="16" key="2">
    <citation type="journal article" date="2011" name="Genomics">
        <title>Directed sequencing and annotation of three Dicentrarchus labrax L. chromosomes by applying Sanger- and pyrosequencing technologies on pooled DNA of comparatively mapped BAC clones.</title>
        <authorList>
            <person name="Kuhl H."/>
            <person name="Tine M."/>
            <person name="Beck A."/>
            <person name="Timmermann B."/>
            <person name="Kodira C."/>
            <person name="Reinhardt R."/>
        </authorList>
    </citation>
    <scope>NUCLEOTIDE SEQUENCE</scope>
</reference>
<protein>
    <submittedName>
        <fullName evidence="16">Polycystin-1</fullName>
    </submittedName>
</protein>
<feature type="transmembrane region" description="Helical" evidence="10">
    <location>
        <begin position="2647"/>
        <end position="2667"/>
    </location>
</feature>
<dbReference type="InterPro" id="IPR016187">
    <property type="entry name" value="CTDL_fold"/>
</dbReference>
<sequence>MTGSLASQKQSLWILCVVVITAAGEDSPCPTGGQIHLGSWRCYWLSERTSSWTEAQDSCRQIQGGDLASADSLELQNFIHFSFPVKTTVWVWLKGSGGEGSDQFGVMEPVSPALWARGSESQGGCTQMALGTKGRWRKSQCAGRNLFLCEKEVTESLPSVDSYLTGLVLMTGIYAQIQIQPIPNVPDIGQSTVEMQLFPGIWFSHAGQLVSVELVVQPNPVSSLARIQILRPYCNPNHHLVPPGCSSLLNPFSCCTAVPLCNTTGGCSMGQYWCHLMETCVHTTSPCSPYDSAAGERGFALPPRYPAIPPFYHLVADMPLRINHSSELQTIGLLLPDRAIMVYPDDIVAIQHTRDSGTFLHCLNSEASLDSPWRQSYMSLRGTELGRWWEGGLTSLPQEGQWVDGVVCDLRMLYVDNLHRGTEHDDNSGLTDRETTTDPGIWALTTGVWSLRSKFGLIVIHPAPDEKNQIHVQINVPTLVVIKVLSGQRARSSWSAPVLQTGVPFLPSCPEELAQFWPGCKRQSNHDWFSSVTLVLPSVGVKTLNITVMDAVSSQSVSLRVCGYEAVTGLSVEPHGCLRMLVETPQSYIAKVQSGSSVKFTWVIDNLEEFAYEGESYSVVFKKPAEYKLKSQQILLTADEITPLAEPEFLLVSEVVAVDATHLYTLRVKVDISMPVTFRWDFGAGSSKVIHTQSAPCQIMEGLMERGEKQVYVQDLVNYTYSIPDDYTLHVQVSNLYDNADTSMKIIVRPQLNHLLISSSLPMPIVKQTLLLEASVEPSTYAVTYTWEFGDDSEAVQCIHHNVSHTFASAGVYNVTVCANNTLSVLSTWLMVEVMEKISGLTVSYSGPSELSSATDIKAMVVTGTRPKWNFDFGDGSLQGNLTDGSISHIYKSPGNYIVDVTVSNSFSQAHQSISVEVYRLAVSGVLPTECIMSGRDIEFNALVNGNISILTFHWLFGDGSPLTVGFFILVLTVFSSVTSVSFNTSIYVEAPITNMTVQSSQEVVAVGEEVCFRVLVFPEQMTGYQFKWFSNPSSFNAMTENAQKCFIFKDEGVEEVSVTVSNKVNNQTAKASITIQNPVSKLSVVHDSQMDTLTVNTLVSFWVANCTGSNVSVLWDFGDGSPVEQTHNVSHVFTLTGQFKVTSTAFNAVSRHSVTLTVNVLLPVSDLSLHTNQPYAVVGEETLISAISSAISSTNYYWTVDGMTSTKQGTYQFRFVFLKPGVYQVRVIAQNLVSRKEAAILIEVFERIEGLQIECQSLTNMKYVPTQEELLFIASVTKGSNVTYHWLATQSGINQQITGIEELFHILAETPGGISIHLRASNKLGEATSVVSLVAVQRITSAHITTQSNIVALGKVVNISVSVVAGSDLQYFWYVKSDLSPLQTHVPFLQHTFTDVGHCPVKVSVQNVLSHSNASKEFNVQEEIQEVDFKIEGKTNPFYITTSAAVPLHGLIPKGSDLHWNWKVRGAKSMLFNATNKTFNYTFPHAGVYQVSLNVSNGINWQMVSHIVTVQDVIKGLMLNISKSSFCTEEHVTFISTISNGSNVSFAITLRNKDWIYSQGILKGRFTTSNLLAGTHEVTMKAWNQVSSAEVSSSFLVTEHIQGLGLVNCCSAALEALKGIQFKAEIQSVLPVNYTWTFHLVGSEPTWLMGQEVIFTPPESGLLSVSVLATNGVCSMTVNDTAIVQWPVKTVKLVCHSDRIFIGHAVMFSTKVNGGSNLRYLWDFGDSTVELVTDLSTVSHTYYIPGKYSVTVKVLNSVSHVSTQLYMKVEEPQCSSPQVSLVQSQSTIFRSRTSFFEARVDINCSAYKTTYLWEILKESNCTNANSGNNVILRSPVDATSPILLLQKHTLDAGQYCLVFTVSLQGTPLLVKRKTTITVVHSPLVAVIKGGSHRLWPSLSDLVLDGSESQDPDIEPEVEDTLQYHWTCMAVVTVCEAPVLPVIVECVSCSVLSSSYHISYTTRIIFSGQCGQCDDQAQYKWSAADQTGMTLDLDMVSTTTGGQSPNLVVRSGVLQAGKSYTFTLNVSQPDIEQWGSASLTILPNNPPHGGLCDLSPESDIRLLETVVTYNCSGWQGNESSASQLIYTFQVAPCQLVGTVCPLLTLYRGTRSTFGSLVPMGSPEHKRNMSVITVTLLVEDHLGAKVVALNRILTVEHPAKDRVASQWLRNKSQTELWALVQHGNPQEIIPYSIALTSQLNQMESGWTAGELKDRREIRENVTQALASLPVSSLLDVDQISSALSQSTAVPSELVCENCQEKVLEAVRKMIHVMEEQMSSGGLSTVETGRNILNIIGSTLAAVSVSAFNSHPAYSSTLQSASTIALSALGHARALMRSLMHSHVHGEALLSLSTPYINTVGFHGDPSDLLCTHHSNQNQIIPSQSSSTDESKSSRPCQFHIPTSLTAHLKSQKSEVVQVLFGMDGALGSNPLLTAADPPISTSLVGMELTTPQGQPIPIQDLNPEQAIRVTLPNKYPVGQDDGGGDGRVGEAGNETCLTVTLPAEGRLNLTVKAVDRLDENAGLYISFNFSLDPGATPVSLGHVKIEVSSTVPGTNASQDSLVREWALTLSAPTTSEEESIFLSPLSLCQYYSVEERRWSSDGLQPLEGSTLHTAQCLTQHLTMFGASLFVHPGAVVLLPPSGGPVHNIVVAIVCAVLVLIHLLVGLIAHKLDHLDSLRLSQVPLCGRPGLYHYRVLVKTGWRRGAGTTAHVGISLYGVNKSGSRHLQRDGAFQRGSLDQFHLETDDNLGEVWKIRIWHDNTGLDPSWYVQHVVVWDPQTDHMFFFLLEDWLSVENQKNGTVEKEVLASCPEELSQFRRVFTSQLMFGMVEHHLWLSLWERPAHSHFTRAQRVTCSALMLHLYLALGALWYGAVGTVGHSGPVSAQLLVNVETVAVGMTVAVLVFPVQCFLCFLFRKAHSQVTIDMSVPPSPACHSVEMEVYLGQSELSGHSFLSLPDSSGPFRDSPSSLLDSKAFDSSILDFWAASGLAPQTDGACQEEGIGTWPSCDSLLNLPVGPCITMMTPAPNLCKASPSIGPMRQLRRKKALMQLHLASPSFTGSPPALLSPLCTYPLSKDIPSSHQSIAALNRKVSAMNTNLVQAQKHNLTTLLTLSEEDLLMSIAAAAEETADITNSNSDSGRDSPRTISSLSNTQSTSCSSWSERSEDKSLYGAEIHKLNAQSCSPLYGTGLYKCPSVLSVDSVASTFLPTPSPDSTRSFSTTRIGVARGQPSWLLPSWAICVIYPLVAVLLGACLAVVGLYGSFFSRTVLLMWMVSALSAFLTSALLLEPLKVFVQTLIYTALWRPVDPEVEDQLAQETTVVRAFGEHGGKVRPPCGYGLLQAKEEARKVRALRSLMKHCVCQLLFLLLVLMVNYQDSVEQRQGRLLHSAVRRRLHTAPSGVPNLTSLRDWSEAEQWIIHTLAPHLHQNPTLRLVGLPRLQYTHTLSPLASVFLGDSSVTTQQLLADLHMADWSKKQFKTLSFDFTHYHRESGLFVCVSIQLEWAQTQRVIPFLSIHPLLIPSSFSGLDMQVALTALLLISALLILFGELWSVATERAQYLCQFRHWLQLLLALLSLATATLQLCFLAQGTSCVSKSLLISLLGVSAAGNLEVCAEVGGVRQSSAESLEGAVGFDCPTAVAAAALHSPRKHVEGFLSLRQTGVSVLSILRGRMALQRLCRVHPVLGPLYGLLLMGGGVWLLARLCGAVLIRTYRAEKAELYRPTIEPQDYEMVEFFIKRLKLWMGLTKAKEFRHRVKFQGMDIPPSRSSQHSRLSTLSSTLRSSHSPSLSSSFSSPCPLSSALSVRSEDSSVSEPGFDVQPHLDRLLPCVSALLSHFDQVNQITDDVHNLEMKLEEAQTRRRKRWISNEDKGAERFRESAKPKELEGEGRQTGDIRHRKTGFLYPKPRVSLPSSFSFTPSALHYSAASSCIFPRTRRTYSESESVPFQPQASSNNRTSETAKLASGINGLYPAGSPGFGRLPRRRAWHSGSSHSADAAQRILLTQGGVAPCCSHFAFTNTRPRSEEGLRGYVSDGVPVKRKAWISEGSETEQD</sequence>
<feature type="domain" description="PLAT" evidence="14">
    <location>
        <begin position="2690"/>
        <end position="2804"/>
    </location>
</feature>
<feature type="domain" description="REJ" evidence="15">
    <location>
        <begin position="1775"/>
        <end position="1928"/>
    </location>
</feature>
<dbReference type="SMART" id="SM00303">
    <property type="entry name" value="GPS"/>
    <property type="match status" value="1"/>
</dbReference>
<dbReference type="InterPro" id="IPR014010">
    <property type="entry name" value="REJ_dom"/>
</dbReference>
<evidence type="ECO:0000256" key="9">
    <source>
        <dbReference type="SAM" id="MobiDB-lite"/>
    </source>
</evidence>
<evidence type="ECO:0000256" key="10">
    <source>
        <dbReference type="SAM" id="Phobius"/>
    </source>
</evidence>
<dbReference type="PRINTS" id="PR00500">
    <property type="entry name" value="POLYCYSTIN1"/>
</dbReference>